<dbReference type="CDD" id="cd06257">
    <property type="entry name" value="DnaJ"/>
    <property type="match status" value="1"/>
</dbReference>
<dbReference type="InterPro" id="IPR052763">
    <property type="entry name" value="DnaJ_C4"/>
</dbReference>
<dbReference type="PROSITE" id="PS50076">
    <property type="entry name" value="DNAJ_2"/>
    <property type="match status" value="1"/>
</dbReference>
<name>A0A2P1JXW3_9CAUD</name>
<dbReference type="InterPro" id="IPR036869">
    <property type="entry name" value="J_dom_sf"/>
</dbReference>
<keyword evidence="3" id="KW-1185">Reference proteome</keyword>
<feature type="domain" description="J" evidence="1">
    <location>
        <begin position="30"/>
        <end position="92"/>
    </location>
</feature>
<evidence type="ECO:0000313" key="3">
    <source>
        <dbReference type="Proteomes" id="UP000241290"/>
    </source>
</evidence>
<dbReference type="PANTHER" id="PTHR44825">
    <property type="match status" value="1"/>
</dbReference>
<sequence>MTLVFDKGVGFPSTCRELALRGTYRKDPNGYYSLLGLKPDASVLEIKRKCRKILAECHPDGSNPNFDRFHRVEEIYRILVNPHQRARYEHTPEGSVFVDREVYRQFAEMLPRDFELPKREEPFWSYYADGYEQGDRALAQAWYEVLIPVLAELKPSGTVVLVLSRWATGRVAGQQVYVPRSNPTWRDAVEIATN</sequence>
<dbReference type="Gene3D" id="1.10.287.110">
    <property type="entry name" value="DnaJ domain"/>
    <property type="match status" value="1"/>
</dbReference>
<dbReference type="RefSeq" id="YP_010059097.1">
    <property type="nucleotide sequence ID" value="NC_054724.1"/>
</dbReference>
<dbReference type="GeneID" id="64766328"/>
<dbReference type="InterPro" id="IPR001623">
    <property type="entry name" value="DnaJ_domain"/>
</dbReference>
<dbReference type="EMBL" id="MG962366">
    <property type="protein sequence ID" value="AVO25173.1"/>
    <property type="molecule type" value="Genomic_DNA"/>
</dbReference>
<organism evidence="2 3">
    <name type="scientific">Rhodococcus phage Finch</name>
    <dbReference type="NCBI Taxonomy" id="2094144"/>
    <lineage>
        <taxon>Viruses</taxon>
        <taxon>Duplodnaviria</taxon>
        <taxon>Heunggongvirae</taxon>
        <taxon>Uroviricota</taxon>
        <taxon>Caudoviricetes</taxon>
        <taxon>Finchvirus</taxon>
        <taxon>Finchvirus finch</taxon>
    </lineage>
</organism>
<proteinExistence type="predicted"/>
<dbReference type="KEGG" id="vg:64766328"/>
<dbReference type="Pfam" id="PF00226">
    <property type="entry name" value="DnaJ"/>
    <property type="match status" value="1"/>
</dbReference>
<evidence type="ECO:0000313" key="2">
    <source>
        <dbReference type="EMBL" id="AVO25173.1"/>
    </source>
</evidence>
<accession>A0A2P1JXW3</accession>
<reference evidence="3" key="1">
    <citation type="submission" date="2018-02" db="EMBL/GenBank/DDBJ databases">
        <authorList>
            <person name="Cohen D.B."/>
            <person name="Kent A.D."/>
        </authorList>
    </citation>
    <scope>NUCLEOTIDE SEQUENCE [LARGE SCALE GENOMIC DNA]</scope>
</reference>
<dbReference type="SMART" id="SM00271">
    <property type="entry name" value="DnaJ"/>
    <property type="match status" value="1"/>
</dbReference>
<dbReference type="PANTHER" id="PTHR44825:SF1">
    <property type="entry name" value="DNAJ HOMOLOG SUBFAMILY C MEMBER 4"/>
    <property type="match status" value="1"/>
</dbReference>
<dbReference type="Proteomes" id="UP000241290">
    <property type="component" value="Genome"/>
</dbReference>
<evidence type="ECO:0000259" key="1">
    <source>
        <dbReference type="PROSITE" id="PS50076"/>
    </source>
</evidence>
<dbReference type="SUPFAM" id="SSF46565">
    <property type="entry name" value="Chaperone J-domain"/>
    <property type="match status" value="1"/>
</dbReference>
<protein>
    <submittedName>
        <fullName evidence="2">DnaJ-like chaperonin</fullName>
    </submittedName>
</protein>
<gene>
    <name evidence="2" type="primary">75</name>
    <name evidence="2" type="ORF">SEA_FINCH_75</name>
</gene>